<dbReference type="Pfam" id="PF00849">
    <property type="entry name" value="PseudoU_synth_2"/>
    <property type="match status" value="1"/>
</dbReference>
<dbReference type="AlphaFoldDB" id="L8GW82"/>
<evidence type="ECO:0000313" key="7">
    <source>
        <dbReference type="EMBL" id="ELR17479.1"/>
    </source>
</evidence>
<dbReference type="GeneID" id="14917919"/>
<dbReference type="Gene3D" id="3.30.2350.10">
    <property type="entry name" value="Pseudouridine synthase"/>
    <property type="match status" value="1"/>
</dbReference>
<feature type="compositionally biased region" description="Acidic residues" evidence="5">
    <location>
        <begin position="55"/>
        <end position="64"/>
    </location>
</feature>
<dbReference type="RefSeq" id="XP_004339492.1">
    <property type="nucleotide sequence ID" value="XM_004339444.1"/>
</dbReference>
<dbReference type="PANTHER" id="PTHR21600:SF81">
    <property type="entry name" value="21S RRNA PSEUDOURIDINE(2819) SYNTHASE"/>
    <property type="match status" value="1"/>
</dbReference>
<feature type="compositionally biased region" description="Basic residues" evidence="5">
    <location>
        <begin position="494"/>
        <end position="509"/>
    </location>
</feature>
<gene>
    <name evidence="7" type="ORF">ACA1_062210</name>
</gene>
<dbReference type="STRING" id="1257118.L8GW82"/>
<keyword evidence="3" id="KW-0496">Mitochondrion</keyword>
<dbReference type="GO" id="GO:0000455">
    <property type="term" value="P:enzyme-directed rRNA pseudouridine synthesis"/>
    <property type="evidence" value="ECO:0007669"/>
    <property type="project" value="TreeGrafter"/>
</dbReference>
<dbReference type="CDD" id="cd02869">
    <property type="entry name" value="PseudoU_synth_RluA_like"/>
    <property type="match status" value="1"/>
</dbReference>
<dbReference type="KEGG" id="acan:ACA1_062210"/>
<protein>
    <submittedName>
        <fullName evidence="7">RNA pseudouridine synthase, putative</fullName>
    </submittedName>
</protein>
<dbReference type="GO" id="GO:0003723">
    <property type="term" value="F:RNA binding"/>
    <property type="evidence" value="ECO:0007669"/>
    <property type="project" value="InterPro"/>
</dbReference>
<evidence type="ECO:0000256" key="4">
    <source>
        <dbReference type="ARBA" id="ARBA00023235"/>
    </source>
</evidence>
<accession>L8GW82</accession>
<feature type="domain" description="Pseudouridine synthase RsuA/RluA-like" evidence="6">
    <location>
        <begin position="236"/>
        <end position="374"/>
    </location>
</feature>
<keyword evidence="4" id="KW-0413">Isomerase</keyword>
<evidence type="ECO:0000313" key="8">
    <source>
        <dbReference type="Proteomes" id="UP000011083"/>
    </source>
</evidence>
<feature type="compositionally biased region" description="Basic and acidic residues" evidence="5">
    <location>
        <begin position="110"/>
        <end position="125"/>
    </location>
</feature>
<name>L8GW82_ACACF</name>
<evidence type="ECO:0000256" key="3">
    <source>
        <dbReference type="ARBA" id="ARBA00023128"/>
    </source>
</evidence>
<dbReference type="PANTHER" id="PTHR21600">
    <property type="entry name" value="MITOCHONDRIAL RNA PSEUDOURIDINE SYNTHASE"/>
    <property type="match status" value="1"/>
</dbReference>
<sequence>MKTEKALGGGVMMRSADEKRRRLLNSKRRDINKKGVTYQGDIGPVTAGAGVQLNADDDGEEDLVMVDGQGDHYEDDDGTEGEEALELDAADDEEDDEEEAGDEQGVPTGDRPKPKTRDRRRVVPEGDADMRLDRWLKLQLPHLPNSLFQKLLRKRKAPLLSALVVDEEGDAPTSSKRTAKLDGKRQLQVGDVITYPAYLDTLKLDAKPRIKREMNPLSEEDTKLAQSWVIYKDSRLIALNKPPGLPVQGGSDVGDNHLGRFLSALKFDKEEVPRLVHRLDKECSGVLIMGRSRADAAHFTSLFKNKHVTKQSGRLAVPLKELGQGMGVAANMQDEGAKMAVTRYETRADATNEVSFVELWPWTGRKHQLRVHCAEVLKAPILGDDKYGSREAFDRFELMLDNIDNLHLHCRSLEIPHPIKENQRLRIVAAPPTYFRRTMDTFEFSEHDAPLPPARVTSTAGLKKKAQKEAKKAEREAQNRNKKARSAEAAAAKGKQKKKESKPKKLHIK</sequence>
<reference evidence="7 8" key="1">
    <citation type="journal article" date="2013" name="Genome Biol.">
        <title>Genome of Acanthamoeba castellanii highlights extensive lateral gene transfer and early evolution of tyrosine kinase signaling.</title>
        <authorList>
            <person name="Clarke M."/>
            <person name="Lohan A.J."/>
            <person name="Liu B."/>
            <person name="Lagkouvardos I."/>
            <person name="Roy S."/>
            <person name="Zafar N."/>
            <person name="Bertelli C."/>
            <person name="Schilde C."/>
            <person name="Kianianmomeni A."/>
            <person name="Burglin T.R."/>
            <person name="Frech C."/>
            <person name="Turcotte B."/>
            <person name="Kopec K.O."/>
            <person name="Synnott J.M."/>
            <person name="Choo C."/>
            <person name="Paponov I."/>
            <person name="Finkler A."/>
            <person name="Soon Heng Tan C."/>
            <person name="Hutchins A.P."/>
            <person name="Weinmeier T."/>
            <person name="Rattei T."/>
            <person name="Chu J.S."/>
            <person name="Gimenez G."/>
            <person name="Irimia M."/>
            <person name="Rigden D.J."/>
            <person name="Fitzpatrick D.A."/>
            <person name="Lorenzo-Morales J."/>
            <person name="Bateman A."/>
            <person name="Chiu C.H."/>
            <person name="Tang P."/>
            <person name="Hegemann P."/>
            <person name="Fromm H."/>
            <person name="Raoult D."/>
            <person name="Greub G."/>
            <person name="Miranda-Saavedra D."/>
            <person name="Chen N."/>
            <person name="Nash P."/>
            <person name="Ginger M.L."/>
            <person name="Horn M."/>
            <person name="Schaap P."/>
            <person name="Caler L."/>
            <person name="Loftus B."/>
        </authorList>
    </citation>
    <scope>NUCLEOTIDE SEQUENCE [LARGE SCALE GENOMIC DNA]</scope>
    <source>
        <strain evidence="7 8">Neff</strain>
    </source>
</reference>
<evidence type="ECO:0000256" key="1">
    <source>
        <dbReference type="ARBA" id="ARBA00004173"/>
    </source>
</evidence>
<dbReference type="OrthoDB" id="428658at2759"/>
<evidence type="ECO:0000256" key="5">
    <source>
        <dbReference type="SAM" id="MobiDB-lite"/>
    </source>
</evidence>
<dbReference type="EMBL" id="KB007974">
    <property type="protein sequence ID" value="ELR17479.1"/>
    <property type="molecule type" value="Genomic_DNA"/>
</dbReference>
<dbReference type="GO" id="GO:0009982">
    <property type="term" value="F:pseudouridine synthase activity"/>
    <property type="evidence" value="ECO:0007669"/>
    <property type="project" value="InterPro"/>
</dbReference>
<dbReference type="InterPro" id="IPR006145">
    <property type="entry name" value="PsdUridine_synth_RsuA/RluA"/>
</dbReference>
<comment type="similarity">
    <text evidence="2">Belongs to the pseudouridine synthase RluA family.</text>
</comment>
<dbReference type="InterPro" id="IPR020103">
    <property type="entry name" value="PsdUridine_synth_cat_dom_sf"/>
</dbReference>
<feature type="region of interest" description="Disordered" evidence="5">
    <location>
        <begin position="1"/>
        <end position="125"/>
    </location>
</feature>
<dbReference type="Proteomes" id="UP000011083">
    <property type="component" value="Unassembled WGS sequence"/>
</dbReference>
<dbReference type="InterPro" id="IPR050188">
    <property type="entry name" value="RluA_PseudoU_synthase"/>
</dbReference>
<dbReference type="VEuPathDB" id="AmoebaDB:ACA1_062210"/>
<feature type="compositionally biased region" description="Basic and acidic residues" evidence="5">
    <location>
        <begin position="467"/>
        <end position="479"/>
    </location>
</feature>
<keyword evidence="8" id="KW-1185">Reference proteome</keyword>
<feature type="region of interest" description="Disordered" evidence="5">
    <location>
        <begin position="446"/>
        <end position="509"/>
    </location>
</feature>
<evidence type="ECO:0000256" key="2">
    <source>
        <dbReference type="ARBA" id="ARBA00010876"/>
    </source>
</evidence>
<comment type="subcellular location">
    <subcellularLocation>
        <location evidence="1">Mitochondrion</location>
    </subcellularLocation>
</comment>
<evidence type="ECO:0000259" key="6">
    <source>
        <dbReference type="Pfam" id="PF00849"/>
    </source>
</evidence>
<feature type="compositionally biased region" description="Acidic residues" evidence="5">
    <location>
        <begin position="73"/>
        <end position="102"/>
    </location>
</feature>
<proteinExistence type="inferred from homology"/>
<organism evidence="7 8">
    <name type="scientific">Acanthamoeba castellanii (strain ATCC 30010 / Neff)</name>
    <dbReference type="NCBI Taxonomy" id="1257118"/>
    <lineage>
        <taxon>Eukaryota</taxon>
        <taxon>Amoebozoa</taxon>
        <taxon>Discosea</taxon>
        <taxon>Longamoebia</taxon>
        <taxon>Centramoebida</taxon>
        <taxon>Acanthamoebidae</taxon>
        <taxon>Acanthamoeba</taxon>
    </lineage>
</organism>
<dbReference type="SUPFAM" id="SSF55120">
    <property type="entry name" value="Pseudouridine synthase"/>
    <property type="match status" value="1"/>
</dbReference>
<dbReference type="GO" id="GO:0005739">
    <property type="term" value="C:mitochondrion"/>
    <property type="evidence" value="ECO:0007669"/>
    <property type="project" value="UniProtKB-SubCell"/>
</dbReference>